<evidence type="ECO:0000313" key="8">
    <source>
        <dbReference type="Proteomes" id="UP000031623"/>
    </source>
</evidence>
<dbReference type="Pfam" id="PF26387">
    <property type="entry name" value="DUF6079_5th"/>
    <property type="match status" value="1"/>
</dbReference>
<feature type="domain" description="DUF6079" evidence="2">
    <location>
        <begin position="264"/>
        <end position="474"/>
    </location>
</feature>
<dbReference type="InterPro" id="IPR058569">
    <property type="entry name" value="DUF6079_2nd"/>
</dbReference>
<feature type="domain" description="DUF6079" evidence="3">
    <location>
        <begin position="480"/>
        <end position="701"/>
    </location>
</feature>
<dbReference type="InterPro" id="IPR058571">
    <property type="entry name" value="DUF6079_3rd"/>
</dbReference>
<dbReference type="InterPro" id="IPR058574">
    <property type="entry name" value="DUF6079_6th"/>
</dbReference>
<dbReference type="InterPro" id="IPR058572">
    <property type="entry name" value="DUF6079_4th"/>
</dbReference>
<feature type="domain" description="DUF6079" evidence="5">
    <location>
        <begin position="850"/>
        <end position="1043"/>
    </location>
</feature>
<dbReference type="KEGG" id="tig:THII_2839"/>
<dbReference type="SUPFAM" id="SSF52540">
    <property type="entry name" value="P-loop containing nucleoside triphosphate hydrolases"/>
    <property type="match status" value="1"/>
</dbReference>
<dbReference type="Pfam" id="PF26384">
    <property type="entry name" value="DUF6079_3rd"/>
    <property type="match status" value="1"/>
</dbReference>
<evidence type="ECO:0000259" key="5">
    <source>
        <dbReference type="Pfam" id="PF26387"/>
    </source>
</evidence>
<dbReference type="Gene3D" id="3.40.50.300">
    <property type="entry name" value="P-loop containing nucleotide triphosphate hydrolases"/>
    <property type="match status" value="1"/>
</dbReference>
<feature type="domain" description="DUF6079" evidence="6">
    <location>
        <begin position="1055"/>
        <end position="1142"/>
    </location>
</feature>
<dbReference type="Pfam" id="PF26385">
    <property type="entry name" value="DUF6079_4th"/>
    <property type="match status" value="1"/>
</dbReference>
<dbReference type="Pfam" id="PF19557">
    <property type="entry name" value="DUF6079_1st"/>
    <property type="match status" value="1"/>
</dbReference>
<feature type="domain" description="DUF6079" evidence="4">
    <location>
        <begin position="721"/>
        <end position="845"/>
    </location>
</feature>
<dbReference type="AlphaFoldDB" id="A0A090BVM9"/>
<dbReference type="Pfam" id="PF26383">
    <property type="entry name" value="DUF6079_2nd"/>
    <property type="match status" value="1"/>
</dbReference>
<dbReference type="Proteomes" id="UP000031623">
    <property type="component" value="Chromosome"/>
</dbReference>
<dbReference type="OrthoDB" id="3201900at2"/>
<gene>
    <name evidence="7" type="ORF">THII_2839</name>
</gene>
<evidence type="ECO:0000259" key="6">
    <source>
        <dbReference type="Pfam" id="PF26388"/>
    </source>
</evidence>
<dbReference type="InterPro" id="IPR058573">
    <property type="entry name" value="DUF6079_5th"/>
</dbReference>
<organism evidence="7 8">
    <name type="scientific">Thioploca ingrica</name>
    <dbReference type="NCBI Taxonomy" id="40754"/>
    <lineage>
        <taxon>Bacteria</taxon>
        <taxon>Pseudomonadati</taxon>
        <taxon>Pseudomonadota</taxon>
        <taxon>Gammaproteobacteria</taxon>
        <taxon>Thiotrichales</taxon>
        <taxon>Thiotrichaceae</taxon>
        <taxon>Thioploca</taxon>
    </lineage>
</organism>
<name>A0A090BVM9_9GAMM</name>
<evidence type="ECO:0008006" key="9">
    <source>
        <dbReference type="Google" id="ProtNLM"/>
    </source>
</evidence>
<dbReference type="InterPro" id="IPR027417">
    <property type="entry name" value="P-loop_NTPase"/>
</dbReference>
<protein>
    <recommendedName>
        <fullName evidence="9">ATP-binding protein</fullName>
    </recommendedName>
</protein>
<dbReference type="Pfam" id="PF26388">
    <property type="entry name" value="DUF6079_6th"/>
    <property type="match status" value="1"/>
</dbReference>
<keyword evidence="8" id="KW-1185">Reference proteome</keyword>
<proteinExistence type="predicted"/>
<dbReference type="STRING" id="40754.THII_2839"/>
<evidence type="ECO:0000259" key="2">
    <source>
        <dbReference type="Pfam" id="PF26383"/>
    </source>
</evidence>
<evidence type="ECO:0000313" key="7">
    <source>
        <dbReference type="EMBL" id="BAP57136.1"/>
    </source>
</evidence>
<dbReference type="HOGENOM" id="CLU_268053_0_0_6"/>
<reference evidence="7 8" key="1">
    <citation type="journal article" date="2014" name="ISME J.">
        <title>Ecophysiology of Thioploca ingrica as revealed by the complete genome sequence supplemented with proteomic evidence.</title>
        <authorList>
            <person name="Kojima H."/>
            <person name="Ogura Y."/>
            <person name="Yamamoto N."/>
            <person name="Togashi T."/>
            <person name="Mori H."/>
            <person name="Watanabe T."/>
            <person name="Nemoto F."/>
            <person name="Kurokawa K."/>
            <person name="Hayashi T."/>
            <person name="Fukui M."/>
        </authorList>
    </citation>
    <scope>NUCLEOTIDE SEQUENCE [LARGE SCALE GENOMIC DNA]</scope>
</reference>
<sequence length="1248" mass="143374">MQYAQLVEFTPLESIIEINAANRTNKAKQLVASYVISNEMADRLINLVFVQLQFEQWIDNKGLLIIGHYGTGKSHLMAMISSIAENAQLVAHLNHPQVAQQAAMIAGQFQVLRIELGATTMSLRDILIQELETFLQQIGIPFHFPAAHHITNNKNAFVNLMAAFTTHYPNQGLLLIVDELLDYLRTRQDQELILDLSFLREIGEICKNSRFRFMAGLQESIFDNQRFEFVAHALRRVKDRFEQVLITRQDIKFVVAERLLKKNRAQQDKIQDYLQRFFPYYDHMKERITEFVSLFPVHPDYIDTFAQITIIEKREILKTLDQAIRALADTEVPQSYPGLLTYDSYWNILCNNPAFRTLPDIREVIECNQVLINRIEQAFSRPSYKTLARRIINGLSVHRLTTHDIHTPIGVTARELRDSLCLHQPGIEKLGGHPADDLLSLVETVLREILNTVNRQFITFNSENGQYYIDFKKNYDFDAIIDNRANSLDPHQLDRYYYAALRQLMEVADLATGWTQSFCWAYELEWRSHQVTRPGYLVFGSPNQMTNTWAMKKAGFLLYFLPVYQPTHFEIQLFTAVNQAVFFHLSKIDDFFTRNLRLYAAADDLAATSAGVAKAVYESKAQNYLREVIQWLQTHKPTAFTAHYQNRAQTLLDWINTRATEDFRVKNEPFLFQPHPALLANFRDLIDLVADICLDNYFTEMAPEYPIFPTLISQENFILLTQEAIRGIPNVNRSKPAQGILAALGLLNGTRVDPHQSKYAQAILNQLSQKSTGQVLNRTELLAEHYFAPTTYRLEPELVMVLIAALVYSGELVLVMPNQTVDATQFAHLAAIPIQQLLEFNYLERPKDFNLPALTALFELLALPIGLEIALIQRQTEVISPFQSRVSEYLDKLVKIPPKLTSDFTCWGKPLFSEAEIQHFHANLAQTQHFLESLQVYSAAVKFKNFRYSAAEVINQQDNFHLLDQLINLQTLLMDLNSTIAYLTTAQAALPPQHNLINEMNQVRDKLCASLKATVIPLDSSYFLHQSLLKLKQTYIQIYYQWHQQARLSQAEQLIQQQLLAEQRLLNLKHLASITLLPSQQLLDFEVRLSQLPTCTALTEPDLIRQAVCPYCGYKPILESHPIPLAVKLTQLSQTLEQLYTNWTQILLTELENSFSHRDLLKPENRVQIEQFLLTRTLPAEITPPFIEALQEGLADLIKLTISPEDLTTALLAKGSPITIMEMQKRINDYLNDLAQGKVVDKIRIFIE</sequence>
<evidence type="ECO:0000259" key="3">
    <source>
        <dbReference type="Pfam" id="PF26384"/>
    </source>
</evidence>
<feature type="domain" description="DUF6079" evidence="1">
    <location>
        <begin position="21"/>
        <end position="248"/>
    </location>
</feature>
<accession>A0A090BVM9</accession>
<evidence type="ECO:0000259" key="4">
    <source>
        <dbReference type="Pfam" id="PF26385"/>
    </source>
</evidence>
<dbReference type="EMBL" id="AP014633">
    <property type="protein sequence ID" value="BAP57136.1"/>
    <property type="molecule type" value="Genomic_DNA"/>
</dbReference>
<dbReference type="InterPro" id="IPR045725">
    <property type="entry name" value="DUF6079_N"/>
</dbReference>
<evidence type="ECO:0000259" key="1">
    <source>
        <dbReference type="Pfam" id="PF19557"/>
    </source>
</evidence>